<reference evidence="8 9" key="1">
    <citation type="journal article" date="2017" name="Front. Genet.">
        <title>Draft sequencing of the heterozygous diploid genome of Satsuma (Citrus unshiu Marc.) using a hybrid assembly approach.</title>
        <authorList>
            <person name="Shimizu T."/>
            <person name="Tanizawa Y."/>
            <person name="Mochizuki T."/>
            <person name="Nagasaki H."/>
            <person name="Yoshioka T."/>
            <person name="Toyoda A."/>
            <person name="Fujiyama A."/>
            <person name="Kaminuma E."/>
            <person name="Nakamura Y."/>
        </authorList>
    </citation>
    <scope>NUCLEOTIDE SEQUENCE [LARGE SCALE GENOMIC DNA]</scope>
    <source>
        <strain evidence="9">cv. Miyagawa wase</strain>
    </source>
</reference>
<dbReference type="InterPro" id="IPR011947">
    <property type="entry name" value="FCP1_euk"/>
</dbReference>
<dbReference type="EMBL" id="BDQV01000602">
    <property type="protein sequence ID" value="GAY66667.1"/>
    <property type="molecule type" value="Genomic_DNA"/>
</dbReference>
<dbReference type="PROSITE" id="PS50969">
    <property type="entry name" value="FCP1"/>
    <property type="match status" value="1"/>
</dbReference>
<dbReference type="InterPro" id="IPR036412">
    <property type="entry name" value="HAD-like_sf"/>
</dbReference>
<dbReference type="SUPFAM" id="SSF56784">
    <property type="entry name" value="HAD-like"/>
    <property type="match status" value="1"/>
</dbReference>
<dbReference type="InterPro" id="IPR036420">
    <property type="entry name" value="BRCT_dom_sf"/>
</dbReference>
<organism evidence="8 9">
    <name type="scientific">Citrus unshiu</name>
    <name type="common">Satsuma mandarin</name>
    <name type="synonym">Citrus nobilis var. unshiu</name>
    <dbReference type="NCBI Taxonomy" id="55188"/>
    <lineage>
        <taxon>Eukaryota</taxon>
        <taxon>Viridiplantae</taxon>
        <taxon>Streptophyta</taxon>
        <taxon>Embryophyta</taxon>
        <taxon>Tracheophyta</taxon>
        <taxon>Spermatophyta</taxon>
        <taxon>Magnoliopsida</taxon>
        <taxon>eudicotyledons</taxon>
        <taxon>Gunneridae</taxon>
        <taxon>Pentapetalae</taxon>
        <taxon>rosids</taxon>
        <taxon>malvids</taxon>
        <taxon>Sapindales</taxon>
        <taxon>Rutaceae</taxon>
        <taxon>Aurantioideae</taxon>
        <taxon>Citrus</taxon>
    </lineage>
</organism>
<comment type="caution">
    <text evidence="8">The sequence shown here is derived from an EMBL/GenBank/DDBJ whole genome shotgun (WGS) entry which is preliminary data.</text>
</comment>
<dbReference type="Proteomes" id="UP000236630">
    <property type="component" value="Unassembled WGS sequence"/>
</dbReference>
<evidence type="ECO:0000259" key="7">
    <source>
        <dbReference type="PROSITE" id="PS50969"/>
    </source>
</evidence>
<dbReference type="STRING" id="55188.A0A2H5QPW7"/>
<keyword evidence="9" id="KW-1185">Reference proteome</keyword>
<dbReference type="Pfam" id="PF00533">
    <property type="entry name" value="BRCT"/>
    <property type="match status" value="1"/>
</dbReference>
<dbReference type="Pfam" id="PF03031">
    <property type="entry name" value="NIF"/>
    <property type="match status" value="1"/>
</dbReference>
<gene>
    <name evidence="8" type="ORF">CUMW_250600</name>
</gene>
<protein>
    <recommendedName>
        <fullName evidence="6">RNA polymerase II C-terminal domain phosphatase-like</fullName>
        <ecNumber evidence="6">3.1.3.16</ecNumber>
    </recommendedName>
</protein>
<dbReference type="AlphaFoldDB" id="A0A2H5QPW7"/>
<keyword evidence="2 6" id="KW-0378">Hydrolase</keyword>
<dbReference type="EC" id="3.1.3.16" evidence="6"/>
<dbReference type="PANTHER" id="PTHR23081:SF36">
    <property type="entry name" value="RNA POLYMERASE II SUBUNIT A C-TERMINAL DOMAIN PHOSPHATASE"/>
    <property type="match status" value="1"/>
</dbReference>
<evidence type="ECO:0000256" key="5">
    <source>
        <dbReference type="ARBA" id="ARBA00048336"/>
    </source>
</evidence>
<name>A0A2H5QPW7_CITUN</name>
<accession>A0A2H5QPW7</accession>
<dbReference type="Gene3D" id="3.40.50.1000">
    <property type="entry name" value="HAD superfamily/HAD-like"/>
    <property type="match status" value="1"/>
</dbReference>
<feature type="domain" description="FCP1 homology" evidence="7">
    <location>
        <begin position="90"/>
        <end position="258"/>
    </location>
</feature>
<comment type="catalytic activity">
    <reaction evidence="4 6">
        <text>O-phospho-L-seryl-[protein] + H2O = L-seryl-[protein] + phosphate</text>
        <dbReference type="Rhea" id="RHEA:20629"/>
        <dbReference type="Rhea" id="RHEA-COMP:9863"/>
        <dbReference type="Rhea" id="RHEA-COMP:11604"/>
        <dbReference type="ChEBI" id="CHEBI:15377"/>
        <dbReference type="ChEBI" id="CHEBI:29999"/>
        <dbReference type="ChEBI" id="CHEBI:43474"/>
        <dbReference type="ChEBI" id="CHEBI:83421"/>
        <dbReference type="EC" id="3.1.3.16"/>
    </reaction>
</comment>
<dbReference type="SMART" id="SM00292">
    <property type="entry name" value="BRCT"/>
    <property type="match status" value="1"/>
</dbReference>
<comment type="subcellular location">
    <subcellularLocation>
        <location evidence="1 6">Nucleus</location>
    </subcellularLocation>
</comment>
<dbReference type="GO" id="GO:0008420">
    <property type="term" value="F:RNA polymerase II CTD heptapeptide repeat phosphatase activity"/>
    <property type="evidence" value="ECO:0007669"/>
    <property type="project" value="UniProtKB-UniRule"/>
</dbReference>
<dbReference type="SMART" id="SM00577">
    <property type="entry name" value="CPDc"/>
    <property type="match status" value="1"/>
</dbReference>
<evidence type="ECO:0000256" key="6">
    <source>
        <dbReference type="RuleBase" id="RU366066"/>
    </source>
</evidence>
<sequence length="395" mass="45653">MGTYSYKLECVRKTKFVIERSCGGFAGVDSCSSEPLLSCTHSTVRNRRCIFATKPWMILSVLSFEYMLPGLRYSEEEVLCLKKRNTKTLLRKRKLHLVLDLDHTLLHCRKIKSLSSGEKYWKKQVHPFNGSLFQIDDDNLVKLRPFVCTFLEQASSLFEMYVCTIGTRCYAKAAVKLLDPDSKYFSSRIIAREHFNGKDRKNLDLVLGQERGIVILDDTESVWSDHTENLIVVAKYDYFRDKELKGDHKSYSETLTDESENEGALASVLRVLKTIHRLFYDSVCGDVRTYLPKIRSGILKGCSLLFSDFEDFIRSSSRAEEMGAACTIVIDSSVTHLVSTEPEDCLWAEQEEKFLVHPRWIDDCYFLWHRQPELSPLIMEQSSVPHFKPFFDSFM</sequence>
<keyword evidence="3 6" id="KW-0539">Nucleus</keyword>
<dbReference type="InterPro" id="IPR004274">
    <property type="entry name" value="FCP1_dom"/>
</dbReference>
<evidence type="ECO:0000313" key="9">
    <source>
        <dbReference type="Proteomes" id="UP000236630"/>
    </source>
</evidence>
<dbReference type="GO" id="GO:0005634">
    <property type="term" value="C:nucleus"/>
    <property type="evidence" value="ECO:0007669"/>
    <property type="project" value="UniProtKB-SubCell"/>
</dbReference>
<comment type="catalytic activity">
    <reaction evidence="5 6">
        <text>O-phospho-L-threonyl-[protein] + H2O = L-threonyl-[protein] + phosphate</text>
        <dbReference type="Rhea" id="RHEA:47004"/>
        <dbReference type="Rhea" id="RHEA-COMP:11060"/>
        <dbReference type="Rhea" id="RHEA-COMP:11605"/>
        <dbReference type="ChEBI" id="CHEBI:15377"/>
        <dbReference type="ChEBI" id="CHEBI:30013"/>
        <dbReference type="ChEBI" id="CHEBI:43474"/>
        <dbReference type="ChEBI" id="CHEBI:61977"/>
        <dbReference type="EC" id="3.1.3.16"/>
    </reaction>
</comment>
<dbReference type="Gene3D" id="3.40.50.10190">
    <property type="entry name" value="BRCT domain"/>
    <property type="match status" value="1"/>
</dbReference>
<dbReference type="InterPro" id="IPR039189">
    <property type="entry name" value="Fcp1"/>
</dbReference>
<evidence type="ECO:0000256" key="3">
    <source>
        <dbReference type="ARBA" id="ARBA00023242"/>
    </source>
</evidence>
<dbReference type="InterPro" id="IPR023214">
    <property type="entry name" value="HAD_sf"/>
</dbReference>
<evidence type="ECO:0000256" key="4">
    <source>
        <dbReference type="ARBA" id="ARBA00047761"/>
    </source>
</evidence>
<evidence type="ECO:0000256" key="1">
    <source>
        <dbReference type="ARBA" id="ARBA00004123"/>
    </source>
</evidence>
<proteinExistence type="predicted"/>
<evidence type="ECO:0000256" key="2">
    <source>
        <dbReference type="ARBA" id="ARBA00022801"/>
    </source>
</evidence>
<dbReference type="CDD" id="cd07521">
    <property type="entry name" value="HAD_FCP1-like"/>
    <property type="match status" value="1"/>
</dbReference>
<dbReference type="PANTHER" id="PTHR23081">
    <property type="entry name" value="RNA POLYMERASE II CTD PHOSPHATASE"/>
    <property type="match status" value="1"/>
</dbReference>
<evidence type="ECO:0000313" key="8">
    <source>
        <dbReference type="EMBL" id="GAY66667.1"/>
    </source>
</evidence>
<dbReference type="InterPro" id="IPR001357">
    <property type="entry name" value="BRCT_dom"/>
</dbReference>
<dbReference type="SUPFAM" id="SSF52113">
    <property type="entry name" value="BRCT domain"/>
    <property type="match status" value="1"/>
</dbReference>
<comment type="function">
    <text evidence="6">This promotes the activity of RNA polymerase II.</text>
</comment>
<dbReference type="NCBIfam" id="TIGR02250">
    <property type="entry name" value="FCP1_euk"/>
    <property type="match status" value="1"/>
</dbReference>